<sequence length="49" mass="5405">SDIKNGSKTLRFKADGKASIEEVDHVMVKAIERINGLLETYIGINDSDL</sequence>
<name>A0A8S3CZS9_9BILA</name>
<feature type="domain" description="GIPC GH2" evidence="1">
    <location>
        <begin position="6"/>
        <end position="49"/>
    </location>
</feature>
<dbReference type="InterPro" id="IPR055349">
    <property type="entry name" value="GH2_GIPC"/>
</dbReference>
<organism evidence="2 3">
    <name type="scientific">Rotaria magnacalcarata</name>
    <dbReference type="NCBI Taxonomy" id="392030"/>
    <lineage>
        <taxon>Eukaryota</taxon>
        <taxon>Metazoa</taxon>
        <taxon>Spiralia</taxon>
        <taxon>Gnathifera</taxon>
        <taxon>Rotifera</taxon>
        <taxon>Eurotatoria</taxon>
        <taxon>Bdelloidea</taxon>
        <taxon>Philodinida</taxon>
        <taxon>Philodinidae</taxon>
        <taxon>Rotaria</taxon>
    </lineage>
</organism>
<comment type="caution">
    <text evidence="2">The sequence shown here is derived from an EMBL/GenBank/DDBJ whole genome shotgun (WGS) entry which is preliminary data.</text>
</comment>
<dbReference type="EMBL" id="CAJOBI010192814">
    <property type="protein sequence ID" value="CAF4966836.1"/>
    <property type="molecule type" value="Genomic_DNA"/>
</dbReference>
<gene>
    <name evidence="2" type="ORF">SMN809_LOCUS54937</name>
</gene>
<dbReference type="Proteomes" id="UP000676336">
    <property type="component" value="Unassembled WGS sequence"/>
</dbReference>
<reference evidence="2" key="1">
    <citation type="submission" date="2021-02" db="EMBL/GenBank/DDBJ databases">
        <authorList>
            <person name="Nowell W R."/>
        </authorList>
    </citation>
    <scope>NUCLEOTIDE SEQUENCE</scope>
</reference>
<evidence type="ECO:0000259" key="1">
    <source>
        <dbReference type="Pfam" id="PF25082"/>
    </source>
</evidence>
<feature type="non-terminal residue" evidence="2">
    <location>
        <position position="49"/>
    </location>
</feature>
<dbReference type="Pfam" id="PF25082">
    <property type="entry name" value="GIPC1_GH2"/>
    <property type="match status" value="1"/>
</dbReference>
<accession>A0A8S3CZS9</accession>
<protein>
    <recommendedName>
        <fullName evidence="1">GIPC GH2 domain-containing protein</fullName>
    </recommendedName>
</protein>
<feature type="non-terminal residue" evidence="2">
    <location>
        <position position="1"/>
    </location>
</feature>
<evidence type="ECO:0000313" key="2">
    <source>
        <dbReference type="EMBL" id="CAF4966836.1"/>
    </source>
</evidence>
<evidence type="ECO:0000313" key="3">
    <source>
        <dbReference type="Proteomes" id="UP000676336"/>
    </source>
</evidence>
<proteinExistence type="predicted"/>
<dbReference type="AlphaFoldDB" id="A0A8S3CZS9"/>